<feature type="domain" description="NADP-dependent oxidoreductase" evidence="6">
    <location>
        <begin position="38"/>
        <end position="108"/>
    </location>
</feature>
<protein>
    <recommendedName>
        <fullName evidence="6">NADP-dependent oxidoreductase domain-containing protein</fullName>
    </recommendedName>
</protein>
<name>A0A4V1XBM7_9PEZI</name>
<dbReference type="Gene3D" id="3.20.20.100">
    <property type="entry name" value="NADP-dependent oxidoreductase domain"/>
    <property type="match status" value="2"/>
</dbReference>
<dbReference type="PIRSF" id="PIRSF000097">
    <property type="entry name" value="AKR"/>
    <property type="match status" value="1"/>
</dbReference>
<feature type="site" description="Lowers pKa of active site Tyr" evidence="5">
    <location>
        <position position="97"/>
    </location>
</feature>
<keyword evidence="3" id="KW-0560">Oxidoreductase</keyword>
<keyword evidence="2" id="KW-0521">NADP</keyword>
<dbReference type="InterPro" id="IPR018170">
    <property type="entry name" value="Aldo/ket_reductase_CS"/>
</dbReference>
<evidence type="ECO:0000313" key="7">
    <source>
        <dbReference type="EMBL" id="RYP06789.1"/>
    </source>
</evidence>
<organism evidence="7 8">
    <name type="scientific">Monosporascus ibericus</name>
    <dbReference type="NCBI Taxonomy" id="155417"/>
    <lineage>
        <taxon>Eukaryota</taxon>
        <taxon>Fungi</taxon>
        <taxon>Dikarya</taxon>
        <taxon>Ascomycota</taxon>
        <taxon>Pezizomycotina</taxon>
        <taxon>Sordariomycetes</taxon>
        <taxon>Xylariomycetidae</taxon>
        <taxon>Xylariales</taxon>
        <taxon>Xylariales incertae sedis</taxon>
        <taxon>Monosporascus</taxon>
    </lineage>
</organism>
<gene>
    <name evidence="7" type="ORF">DL764_002949</name>
</gene>
<comment type="caution">
    <text evidence="7">The sequence shown here is derived from an EMBL/GenBank/DDBJ whole genome shotgun (WGS) entry which is preliminary data.</text>
</comment>
<feature type="domain" description="NADP-dependent oxidoreductase" evidence="6">
    <location>
        <begin position="109"/>
        <end position="255"/>
    </location>
</feature>
<feature type="active site" description="Proton donor" evidence="4">
    <location>
        <position position="72"/>
    </location>
</feature>
<evidence type="ECO:0000256" key="2">
    <source>
        <dbReference type="ARBA" id="ARBA00022857"/>
    </source>
</evidence>
<evidence type="ECO:0000256" key="3">
    <source>
        <dbReference type="ARBA" id="ARBA00023002"/>
    </source>
</evidence>
<dbReference type="OrthoDB" id="416253at2759"/>
<evidence type="ECO:0000313" key="8">
    <source>
        <dbReference type="Proteomes" id="UP000293360"/>
    </source>
</evidence>
<comment type="similarity">
    <text evidence="1">Belongs to the aldo/keto reductase family.</text>
</comment>
<accession>A0A4V1XBM7</accession>
<dbReference type="InterPro" id="IPR023210">
    <property type="entry name" value="NADP_OxRdtase_dom"/>
</dbReference>
<reference evidence="7 8" key="1">
    <citation type="submission" date="2018-06" db="EMBL/GenBank/DDBJ databases">
        <title>Complete Genomes of Monosporascus.</title>
        <authorList>
            <person name="Robinson A.J."/>
            <person name="Natvig D.O."/>
        </authorList>
    </citation>
    <scope>NUCLEOTIDE SEQUENCE [LARGE SCALE GENOMIC DNA]</scope>
    <source>
        <strain evidence="7 8">CBS 110550</strain>
    </source>
</reference>
<dbReference type="PROSITE" id="PS00062">
    <property type="entry name" value="ALDOKETO_REDUCTASE_2"/>
    <property type="match status" value="1"/>
</dbReference>
<dbReference type="Pfam" id="PF00248">
    <property type="entry name" value="Aldo_ket_red"/>
    <property type="match status" value="2"/>
</dbReference>
<proteinExistence type="inferred from homology"/>
<dbReference type="SUPFAM" id="SSF51430">
    <property type="entry name" value="NAD(P)-linked oxidoreductase"/>
    <property type="match status" value="1"/>
</dbReference>
<keyword evidence="8" id="KW-1185">Reference proteome</keyword>
<evidence type="ECO:0000256" key="4">
    <source>
        <dbReference type="PIRSR" id="PIRSR000097-1"/>
    </source>
</evidence>
<evidence type="ECO:0000259" key="6">
    <source>
        <dbReference type="Pfam" id="PF00248"/>
    </source>
</evidence>
<dbReference type="AlphaFoldDB" id="A0A4V1XBM7"/>
<dbReference type="InterPro" id="IPR020471">
    <property type="entry name" value="AKR"/>
</dbReference>
<sequence>MTSATPTPDSMSEQWGKMGLIPSLKLNDGNEIPMISYGFGTANFAGKHDDISRRAVMAIQNGYYHLDGAEAYFNETGVGAGIKASGMSREKLFVVTKVVGTKGSPEELQRIWAEMEAIKASGKARSIGVSNFEQPDIEVILQTAKIIPAINQIEYNPYFQHGNLIKFLREKNIAFAAFSPLAAITTARPGPLDDTYTELAKKYGVTESDIALRWCIDQDIVAVTTSHSQQRLQGYLRNLPKFKLTGDEIELISEIGKKKLHKGITESYMRTHYASQTSSS</sequence>
<dbReference type="PANTHER" id="PTHR43827">
    <property type="entry name" value="2,5-DIKETO-D-GLUCONIC ACID REDUCTASE"/>
    <property type="match status" value="1"/>
</dbReference>
<evidence type="ECO:0000256" key="1">
    <source>
        <dbReference type="ARBA" id="ARBA00007905"/>
    </source>
</evidence>
<evidence type="ECO:0000256" key="5">
    <source>
        <dbReference type="PIRSR" id="PIRSR000097-3"/>
    </source>
</evidence>
<dbReference type="EMBL" id="QJNU01000116">
    <property type="protein sequence ID" value="RYP06789.1"/>
    <property type="molecule type" value="Genomic_DNA"/>
</dbReference>
<dbReference type="InterPro" id="IPR036812">
    <property type="entry name" value="NAD(P)_OxRdtase_dom_sf"/>
</dbReference>
<dbReference type="STRING" id="155417.A0A4V1XBM7"/>
<dbReference type="Proteomes" id="UP000293360">
    <property type="component" value="Unassembled WGS sequence"/>
</dbReference>
<dbReference type="PANTHER" id="PTHR43827:SF3">
    <property type="entry name" value="NADP-DEPENDENT OXIDOREDUCTASE DOMAIN-CONTAINING PROTEIN"/>
    <property type="match status" value="1"/>
</dbReference>
<dbReference type="GO" id="GO:0016616">
    <property type="term" value="F:oxidoreductase activity, acting on the CH-OH group of donors, NAD or NADP as acceptor"/>
    <property type="evidence" value="ECO:0007669"/>
    <property type="project" value="UniProtKB-ARBA"/>
</dbReference>